<protein>
    <submittedName>
        <fullName evidence="1">Uncharacterized protein</fullName>
    </submittedName>
</protein>
<accession>A0ABY4LQC4</accession>
<sequence>MPLIISKYMSKLINNSNFKEDNSHNKKAYEFIDKHLPVTYVDLTISCIIKKGHPTPSKALIRNVRNKTILRNDILLALVEVAHENKEAIEKIKLLTSEI</sequence>
<organism evidence="1 2">
    <name type="scientific">Flavobacterium humidisoli</name>
    <dbReference type="NCBI Taxonomy" id="2937442"/>
    <lineage>
        <taxon>Bacteria</taxon>
        <taxon>Pseudomonadati</taxon>
        <taxon>Bacteroidota</taxon>
        <taxon>Flavobacteriia</taxon>
        <taxon>Flavobacteriales</taxon>
        <taxon>Flavobacteriaceae</taxon>
        <taxon>Flavobacterium</taxon>
    </lineage>
</organism>
<proteinExistence type="predicted"/>
<reference evidence="1 2" key="1">
    <citation type="submission" date="2022-04" db="EMBL/GenBank/DDBJ databases">
        <authorList>
            <person name="Ra J.-S."/>
            <person name="Kim S.-B."/>
        </authorList>
    </citation>
    <scope>NUCLEOTIDE SEQUENCE [LARGE SCALE GENOMIC DNA]</scope>
    <source>
        <strain evidence="1 2">MMS21-Er5</strain>
    </source>
</reference>
<name>A0ABY4LQC4_9FLAO</name>
<gene>
    <name evidence="1" type="ORF">M0M44_21345</name>
</gene>
<dbReference type="RefSeq" id="WP_248727537.1">
    <property type="nucleotide sequence ID" value="NZ_CP096829.1"/>
</dbReference>
<evidence type="ECO:0000313" key="1">
    <source>
        <dbReference type="EMBL" id="UPZ15289.1"/>
    </source>
</evidence>
<keyword evidence="2" id="KW-1185">Reference proteome</keyword>
<dbReference type="Proteomes" id="UP000829998">
    <property type="component" value="Chromosome"/>
</dbReference>
<evidence type="ECO:0000313" key="2">
    <source>
        <dbReference type="Proteomes" id="UP000829998"/>
    </source>
</evidence>
<dbReference type="EMBL" id="CP096829">
    <property type="protein sequence ID" value="UPZ15289.1"/>
    <property type="molecule type" value="Genomic_DNA"/>
</dbReference>